<feature type="domain" description="Predicted membrane protein YciQ-like C-terminal" evidence="4">
    <location>
        <begin position="277"/>
        <end position="459"/>
    </location>
</feature>
<dbReference type="InterPro" id="IPR048389">
    <property type="entry name" value="YciQ-like_C"/>
</dbReference>
<feature type="transmembrane region" description="Helical" evidence="1">
    <location>
        <begin position="434"/>
        <end position="454"/>
    </location>
</feature>
<dbReference type="Proteomes" id="UP001620262">
    <property type="component" value="Unassembled WGS sequence"/>
</dbReference>
<dbReference type="Pfam" id="PF09972">
    <property type="entry name" value="DUF2207"/>
    <property type="match status" value="1"/>
</dbReference>
<keyword evidence="1" id="KW-0812">Transmembrane</keyword>
<dbReference type="EMBL" id="JBJDOT010000014">
    <property type="protein sequence ID" value="MFK3864489.1"/>
    <property type="molecule type" value="Genomic_DNA"/>
</dbReference>
<dbReference type="InterPro" id="IPR018702">
    <property type="entry name" value="DUF2207"/>
</dbReference>
<feature type="transmembrane region" description="Helical" evidence="1">
    <location>
        <begin position="229"/>
        <end position="257"/>
    </location>
</feature>
<sequence>MKYFLQGSIIFLLLIMLMPSYAEAREADSTAGLHVTIDVKPNGNLIVTEQFDITAGGYIFKHGIYRRIPLLLEGRYGGEYLAGFKMLSAQLNNTSIPYQATISNGNAIIKVGDPKKELDYGPASFIITYQLSDEIRFFENYDELYFNAIPHQWATSIEKSMVVVNLPEQTSVLKYKAYTGSYTEKEDNYIVDNPVQNQFRFTATQDLGLGEGMTIVLALPKDIIDQPSVFYFIFLLDFLEWILLITFSGTVGGFVYWSWRKVGIYPDENVDTPDITDVPSEISPAIINYILNHAIFSNSTMRDLTSASTHLAIKGYLGIKYEYLPSDSGIKEGSFYTHTLTLSLKTNLPNTPLPKNEQCILDWVIKQGGSYQVSRENRKKNRELFKLFSSAISKDLKATSIFTWNIKYTLFTVALSSVFVSLQLIFGVSDWTDILWGPLVILMTAPVCIIWLAIYESIFEDTDGNVEPQWEKKCLLICITWLPWMWLLCSSVPLLSISMAFLLLLSITALSLNRGPSQYGKPLLVSSMQIRKYISAKKLPEDDLLLTETEYEKFLPYAISLDLHDEWCARFDNVLRFKRGQFRKQKRRKKKKISESLNPYRYTPMWFSGGFSDQTEFLNCVDGMSYSALGNSSVSSSMSSSGFSSSGGFSGGGGGGGGGGGW</sequence>
<evidence type="ECO:0000313" key="6">
    <source>
        <dbReference type="Proteomes" id="UP001620262"/>
    </source>
</evidence>
<feature type="domain" description="DUF2207" evidence="3">
    <location>
        <begin position="34"/>
        <end position="187"/>
    </location>
</feature>
<evidence type="ECO:0000256" key="2">
    <source>
        <dbReference type="SAM" id="SignalP"/>
    </source>
</evidence>
<evidence type="ECO:0000259" key="4">
    <source>
        <dbReference type="Pfam" id="PF20990"/>
    </source>
</evidence>
<reference evidence="5 6" key="1">
    <citation type="submission" date="2024-11" db="EMBL/GenBank/DDBJ databases">
        <title>The Natural Products Discovery Center: Release of the First 8490 Sequenced Strains for Exploring Actinobacteria Biosynthetic Diversity.</title>
        <authorList>
            <person name="Kalkreuter E."/>
            <person name="Kautsar S.A."/>
            <person name="Yang D."/>
            <person name="Bader C.D."/>
            <person name="Teijaro C.N."/>
            <person name="Fluegel L."/>
            <person name="Davis C.M."/>
            <person name="Simpson J.R."/>
            <person name="Lauterbach L."/>
            <person name="Steele A.D."/>
            <person name="Gui C."/>
            <person name="Meng S."/>
            <person name="Li G."/>
            <person name="Viehrig K."/>
            <person name="Ye F."/>
            <person name="Su P."/>
            <person name="Kiefer A.F."/>
            <person name="Nichols A."/>
            <person name="Cepeda A.J."/>
            <person name="Yan W."/>
            <person name="Fan B."/>
            <person name="Jiang Y."/>
            <person name="Adhikari A."/>
            <person name="Zheng C.-J."/>
            <person name="Schuster L."/>
            <person name="Cowan T.M."/>
            <person name="Smanski M.J."/>
            <person name="Chevrette M.G."/>
            <person name="De Carvalho L.P.S."/>
            <person name="Shen B."/>
        </authorList>
    </citation>
    <scope>NUCLEOTIDE SEQUENCE [LARGE SCALE GENOMIC DNA]</scope>
    <source>
        <strain evidence="5 6">NPDC078403</strain>
    </source>
</reference>
<evidence type="ECO:0000256" key="1">
    <source>
        <dbReference type="SAM" id="Phobius"/>
    </source>
</evidence>
<protein>
    <submittedName>
        <fullName evidence="5">DUF2207 domain-containing protein</fullName>
    </submittedName>
</protein>
<gene>
    <name evidence="5" type="ORF">ACI2JU_11475</name>
</gene>
<keyword evidence="1" id="KW-0472">Membrane</keyword>
<dbReference type="Pfam" id="PF20990">
    <property type="entry name" value="DUF2207_C"/>
    <property type="match status" value="1"/>
</dbReference>
<accession>A0ABW8KY30</accession>
<organism evidence="5 6">
    <name type="scientific">Pseudoalteromonas rhizosphaerae</name>
    <dbReference type="NCBI Taxonomy" id="2518973"/>
    <lineage>
        <taxon>Bacteria</taxon>
        <taxon>Pseudomonadati</taxon>
        <taxon>Pseudomonadota</taxon>
        <taxon>Gammaproteobacteria</taxon>
        <taxon>Alteromonadales</taxon>
        <taxon>Pseudoalteromonadaceae</taxon>
        <taxon>Pseudoalteromonas</taxon>
    </lineage>
</organism>
<keyword evidence="2" id="KW-0732">Signal</keyword>
<keyword evidence="1" id="KW-1133">Transmembrane helix</keyword>
<dbReference type="RefSeq" id="WP_404675482.1">
    <property type="nucleotide sequence ID" value="NZ_JBJDOT010000014.1"/>
</dbReference>
<feature type="transmembrane region" description="Helical" evidence="1">
    <location>
        <begin position="474"/>
        <end position="507"/>
    </location>
</feature>
<evidence type="ECO:0000313" key="5">
    <source>
        <dbReference type="EMBL" id="MFK3864489.1"/>
    </source>
</evidence>
<proteinExistence type="predicted"/>
<feature type="transmembrane region" description="Helical" evidence="1">
    <location>
        <begin position="408"/>
        <end position="428"/>
    </location>
</feature>
<name>A0ABW8KY30_9GAMM</name>
<keyword evidence="6" id="KW-1185">Reference proteome</keyword>
<comment type="caution">
    <text evidence="5">The sequence shown here is derived from an EMBL/GenBank/DDBJ whole genome shotgun (WGS) entry which is preliminary data.</text>
</comment>
<feature type="chain" id="PRO_5045813270" evidence="2">
    <location>
        <begin position="25"/>
        <end position="662"/>
    </location>
</feature>
<evidence type="ECO:0000259" key="3">
    <source>
        <dbReference type="Pfam" id="PF09972"/>
    </source>
</evidence>
<feature type="signal peptide" evidence="2">
    <location>
        <begin position="1"/>
        <end position="24"/>
    </location>
</feature>